<sequence>MTALAEPLLLLDAIVEEVAAVTREHAQATDAAAAFPVAALGAMRRTGLLGLLVPRSHGGRNGDLRDLVAVSERIAREDMSAAMIFAMHCQQVAAVVSHAGPALRESLLPRIARGEVYLASVTTERGKGGHLLTSDSALDTAGDRLVIDRDAPIVTGGEHADGFLITMRAPGATSPTQVSLVYADRADLDVTTVGSWNPMGMRASHSLPVRLTGTVPGHHVVGAHGGFHALTVQVFAPLAHIGWSACWLGAAKGALSRVVTKLRSPAGRKSADLGSELLLSRLGRVRNRLELVDASLHQCIALVSGGGDLSVPSAQLRLNALKIEAAEQCFAAVNDLVELTGLRDGYLRDSPLRLERTLRDLRSASLNYSNDRLLLANGRLALLDPEVHLGWA</sequence>
<evidence type="ECO:0000313" key="2">
    <source>
        <dbReference type="EMBL" id="MFF9887728.1"/>
    </source>
</evidence>
<dbReference type="PANTHER" id="PTHR43884">
    <property type="entry name" value="ACYL-COA DEHYDROGENASE"/>
    <property type="match status" value="1"/>
</dbReference>
<organism evidence="2 3">
    <name type="scientific">Streptomyces eurythermus</name>
    <dbReference type="NCBI Taxonomy" id="42237"/>
    <lineage>
        <taxon>Bacteria</taxon>
        <taxon>Bacillati</taxon>
        <taxon>Actinomycetota</taxon>
        <taxon>Actinomycetes</taxon>
        <taxon>Kitasatosporales</taxon>
        <taxon>Streptomycetaceae</taxon>
        <taxon>Streptomyces</taxon>
    </lineage>
</organism>
<dbReference type="InterPro" id="IPR009100">
    <property type="entry name" value="AcylCoA_DH/oxidase_NM_dom_sf"/>
</dbReference>
<dbReference type="InterPro" id="IPR036250">
    <property type="entry name" value="AcylCo_DH-like_C"/>
</dbReference>
<keyword evidence="3" id="KW-1185">Reference proteome</keyword>
<dbReference type="GO" id="GO:0016491">
    <property type="term" value="F:oxidoreductase activity"/>
    <property type="evidence" value="ECO:0007669"/>
    <property type="project" value="UniProtKB-KW"/>
</dbReference>
<dbReference type="PIRSF" id="PIRSF016578">
    <property type="entry name" value="HsaA"/>
    <property type="match status" value="1"/>
</dbReference>
<proteinExistence type="predicted"/>
<dbReference type="EMBL" id="JBICBM010000036">
    <property type="protein sequence ID" value="MFF9887728.1"/>
    <property type="molecule type" value="Genomic_DNA"/>
</dbReference>
<dbReference type="EC" id="1.-.-.-" evidence="2"/>
<dbReference type="Gene3D" id="2.40.110.10">
    <property type="entry name" value="Butyryl-CoA Dehydrogenase, subunit A, domain 2"/>
    <property type="match status" value="1"/>
</dbReference>
<dbReference type="InterPro" id="IPR046373">
    <property type="entry name" value="Acyl-CoA_Oxase/DH_mid-dom_sf"/>
</dbReference>
<dbReference type="SUPFAM" id="SSF56645">
    <property type="entry name" value="Acyl-CoA dehydrogenase NM domain-like"/>
    <property type="match status" value="1"/>
</dbReference>
<protein>
    <submittedName>
        <fullName evidence="2">Acyl-CoA dehydrogenase family protein</fullName>
        <ecNumber evidence="2">1.-.-.-</ecNumber>
    </submittedName>
</protein>
<reference evidence="2 3" key="1">
    <citation type="submission" date="2024-10" db="EMBL/GenBank/DDBJ databases">
        <title>The Natural Products Discovery Center: Release of the First 8490 Sequenced Strains for Exploring Actinobacteria Biosynthetic Diversity.</title>
        <authorList>
            <person name="Kalkreuter E."/>
            <person name="Kautsar S.A."/>
            <person name="Yang D."/>
            <person name="Bader C.D."/>
            <person name="Teijaro C.N."/>
            <person name="Fluegel L."/>
            <person name="Davis C.M."/>
            <person name="Simpson J.R."/>
            <person name="Lauterbach L."/>
            <person name="Steele A.D."/>
            <person name="Gui C."/>
            <person name="Meng S."/>
            <person name="Li G."/>
            <person name="Viehrig K."/>
            <person name="Ye F."/>
            <person name="Su P."/>
            <person name="Kiefer A.F."/>
            <person name="Nichols A."/>
            <person name="Cepeda A.J."/>
            <person name="Yan W."/>
            <person name="Fan B."/>
            <person name="Jiang Y."/>
            <person name="Adhikari A."/>
            <person name="Zheng C.-J."/>
            <person name="Schuster L."/>
            <person name="Cowan T.M."/>
            <person name="Smanski M.J."/>
            <person name="Chevrette M.G."/>
            <person name="De Carvalho L.P.S."/>
            <person name="Shen B."/>
        </authorList>
    </citation>
    <scope>NUCLEOTIDE SEQUENCE [LARGE SCALE GENOMIC DNA]</scope>
    <source>
        <strain evidence="2 3">NPDC013366</strain>
    </source>
</reference>
<dbReference type="RefSeq" id="WP_030793580.1">
    <property type="nucleotide sequence ID" value="NZ_JBFACJ010000044.1"/>
</dbReference>
<dbReference type="InterPro" id="IPR037069">
    <property type="entry name" value="AcylCoA_DH/ox_N_sf"/>
</dbReference>
<accession>A0ABW6Z9V1</accession>
<dbReference type="PANTHER" id="PTHR43884:SF12">
    <property type="entry name" value="ISOVALERYL-COA DEHYDROGENASE, MITOCHONDRIAL-RELATED"/>
    <property type="match status" value="1"/>
</dbReference>
<dbReference type="Proteomes" id="UP001603418">
    <property type="component" value="Unassembled WGS sequence"/>
</dbReference>
<feature type="domain" description="Acyl-CoA dehydrogenase/oxidase N-terminal" evidence="1">
    <location>
        <begin position="10"/>
        <end position="115"/>
    </location>
</feature>
<comment type="caution">
    <text evidence="2">The sequence shown here is derived from an EMBL/GenBank/DDBJ whole genome shotgun (WGS) entry which is preliminary data.</text>
</comment>
<name>A0ABW6Z9V1_9ACTN</name>
<dbReference type="Gene3D" id="1.20.140.10">
    <property type="entry name" value="Butyryl-CoA Dehydrogenase, subunit A, domain 3"/>
    <property type="match status" value="1"/>
</dbReference>
<dbReference type="SUPFAM" id="SSF47203">
    <property type="entry name" value="Acyl-CoA dehydrogenase C-terminal domain-like"/>
    <property type="match status" value="1"/>
</dbReference>
<evidence type="ECO:0000313" key="3">
    <source>
        <dbReference type="Proteomes" id="UP001603418"/>
    </source>
</evidence>
<dbReference type="InterPro" id="IPR013786">
    <property type="entry name" value="AcylCoA_DH/ox_N"/>
</dbReference>
<evidence type="ECO:0000259" key="1">
    <source>
        <dbReference type="Pfam" id="PF02771"/>
    </source>
</evidence>
<dbReference type="Gene3D" id="1.10.540.10">
    <property type="entry name" value="Acyl-CoA dehydrogenase/oxidase, N-terminal domain"/>
    <property type="match status" value="1"/>
</dbReference>
<gene>
    <name evidence="2" type="ORF">ACF1HC_40165</name>
</gene>
<dbReference type="Pfam" id="PF02771">
    <property type="entry name" value="Acyl-CoA_dh_N"/>
    <property type="match status" value="1"/>
</dbReference>
<keyword evidence="2" id="KW-0560">Oxidoreductase</keyword>